<proteinExistence type="predicted"/>
<dbReference type="Proteomes" id="UP000489600">
    <property type="component" value="Unassembled WGS sequence"/>
</dbReference>
<accession>A0A565BRT3</accession>
<gene>
    <name evidence="1" type="ORF">ANE_LOCUS14522</name>
</gene>
<dbReference type="OrthoDB" id="1936616at2759"/>
<dbReference type="AlphaFoldDB" id="A0A565BRT3"/>
<evidence type="ECO:0000313" key="2">
    <source>
        <dbReference type="Proteomes" id="UP000489600"/>
    </source>
</evidence>
<organism evidence="1 2">
    <name type="scientific">Arabis nemorensis</name>
    <dbReference type="NCBI Taxonomy" id="586526"/>
    <lineage>
        <taxon>Eukaryota</taxon>
        <taxon>Viridiplantae</taxon>
        <taxon>Streptophyta</taxon>
        <taxon>Embryophyta</taxon>
        <taxon>Tracheophyta</taxon>
        <taxon>Spermatophyta</taxon>
        <taxon>Magnoliopsida</taxon>
        <taxon>eudicotyledons</taxon>
        <taxon>Gunneridae</taxon>
        <taxon>Pentapetalae</taxon>
        <taxon>rosids</taxon>
        <taxon>malvids</taxon>
        <taxon>Brassicales</taxon>
        <taxon>Brassicaceae</taxon>
        <taxon>Arabideae</taxon>
        <taxon>Arabis</taxon>
    </lineage>
</organism>
<dbReference type="PANTHER" id="PTHR33977:SF1">
    <property type="entry name" value="ZINC ION BINDING PROTEIN"/>
    <property type="match status" value="1"/>
</dbReference>
<dbReference type="PANTHER" id="PTHR33977">
    <property type="entry name" value="ZINC ION BINDING PROTEIN"/>
    <property type="match status" value="1"/>
</dbReference>
<protein>
    <recommendedName>
        <fullName evidence="3">MULE transposase domain-containing protein</fullName>
    </recommendedName>
</protein>
<dbReference type="EMBL" id="CABITT030000005">
    <property type="protein sequence ID" value="VVB04078.1"/>
    <property type="molecule type" value="Genomic_DNA"/>
</dbReference>
<evidence type="ECO:0000313" key="1">
    <source>
        <dbReference type="EMBL" id="VVB04078.1"/>
    </source>
</evidence>
<name>A0A565BRT3_9BRAS</name>
<sequence>MIRFGKCGLFASDSRFGTNKLKYPIHSLVVFDSENKVIPVAWVIAPRFSRGDAYWWMRALCN</sequence>
<comment type="caution">
    <text evidence="1">The sequence shown here is derived from an EMBL/GenBank/DDBJ whole genome shotgun (WGS) entry which is preliminary data.</text>
</comment>
<keyword evidence="2" id="KW-1185">Reference proteome</keyword>
<evidence type="ECO:0008006" key="3">
    <source>
        <dbReference type="Google" id="ProtNLM"/>
    </source>
</evidence>
<reference evidence="1" key="1">
    <citation type="submission" date="2019-07" db="EMBL/GenBank/DDBJ databases">
        <authorList>
            <person name="Dittberner H."/>
        </authorList>
    </citation>
    <scope>NUCLEOTIDE SEQUENCE [LARGE SCALE GENOMIC DNA]</scope>
</reference>